<feature type="chain" id="PRO_5019046470" evidence="1">
    <location>
        <begin position="40"/>
        <end position="117"/>
    </location>
</feature>
<evidence type="ECO:0000256" key="1">
    <source>
        <dbReference type="SAM" id="SignalP"/>
    </source>
</evidence>
<dbReference type="KEGG" id="mauu:NCTC10437_04554"/>
<feature type="signal peptide" evidence="1">
    <location>
        <begin position="1"/>
        <end position="39"/>
    </location>
</feature>
<keyword evidence="3" id="KW-1185">Reference proteome</keyword>
<dbReference type="Proteomes" id="UP000279306">
    <property type="component" value="Chromosome"/>
</dbReference>
<evidence type="ECO:0000313" key="2">
    <source>
        <dbReference type="EMBL" id="VEG57541.1"/>
    </source>
</evidence>
<reference evidence="2 3" key="1">
    <citation type="submission" date="2018-12" db="EMBL/GenBank/DDBJ databases">
        <authorList>
            <consortium name="Pathogen Informatics"/>
        </authorList>
    </citation>
    <scope>NUCLEOTIDE SEQUENCE [LARGE SCALE GENOMIC DNA]</scope>
    <source>
        <strain evidence="2 3">NCTC10437</strain>
    </source>
</reference>
<proteinExistence type="predicted"/>
<organism evidence="2 3">
    <name type="scientific">Mycolicibacterium aurum</name>
    <name type="common">Mycobacterium aurum</name>
    <dbReference type="NCBI Taxonomy" id="1791"/>
    <lineage>
        <taxon>Bacteria</taxon>
        <taxon>Bacillati</taxon>
        <taxon>Actinomycetota</taxon>
        <taxon>Actinomycetes</taxon>
        <taxon>Mycobacteriales</taxon>
        <taxon>Mycobacteriaceae</taxon>
        <taxon>Mycolicibacterium</taxon>
    </lineage>
</organism>
<gene>
    <name evidence="2" type="ORF">NCTC10437_04554</name>
</gene>
<dbReference type="RefSeq" id="WP_048632976.1">
    <property type="nucleotide sequence ID" value="NZ_CVQQ01000008.1"/>
</dbReference>
<name>A0A448IYU0_MYCAU</name>
<keyword evidence="1" id="KW-0732">Signal</keyword>
<sequence length="117" mass="11550">MAKHAKASARSSKKLGALGLGSCAVAAAFAGLGSGTANADINEVGPGPTVTSRQASQNSVIRINDFGVARGISEARVGDAGEISAFGEVRDTTKAVVGTTASAFEGAYPVGPAIGDW</sequence>
<dbReference type="AlphaFoldDB" id="A0A448IYU0"/>
<accession>A0A448IYU0</accession>
<protein>
    <submittedName>
        <fullName evidence="2">Uncharacterized protein</fullName>
    </submittedName>
</protein>
<dbReference type="EMBL" id="LR134356">
    <property type="protein sequence ID" value="VEG57541.1"/>
    <property type="molecule type" value="Genomic_DNA"/>
</dbReference>
<dbReference type="OrthoDB" id="4629024at2"/>
<evidence type="ECO:0000313" key="3">
    <source>
        <dbReference type="Proteomes" id="UP000279306"/>
    </source>
</evidence>